<dbReference type="AlphaFoldDB" id="A0A8T0EQ18"/>
<dbReference type="EMBL" id="JABXBU010002072">
    <property type="protein sequence ID" value="KAF8777374.1"/>
    <property type="molecule type" value="Genomic_DNA"/>
</dbReference>
<organism evidence="1 2">
    <name type="scientific">Argiope bruennichi</name>
    <name type="common">Wasp spider</name>
    <name type="synonym">Aranea bruennichi</name>
    <dbReference type="NCBI Taxonomy" id="94029"/>
    <lineage>
        <taxon>Eukaryota</taxon>
        <taxon>Metazoa</taxon>
        <taxon>Ecdysozoa</taxon>
        <taxon>Arthropoda</taxon>
        <taxon>Chelicerata</taxon>
        <taxon>Arachnida</taxon>
        <taxon>Araneae</taxon>
        <taxon>Araneomorphae</taxon>
        <taxon>Entelegynae</taxon>
        <taxon>Araneoidea</taxon>
        <taxon>Araneidae</taxon>
        <taxon>Argiope</taxon>
    </lineage>
</organism>
<evidence type="ECO:0000313" key="2">
    <source>
        <dbReference type="Proteomes" id="UP000807504"/>
    </source>
</evidence>
<comment type="caution">
    <text evidence="1">The sequence shown here is derived from an EMBL/GenBank/DDBJ whole genome shotgun (WGS) entry which is preliminary data.</text>
</comment>
<keyword evidence="2" id="KW-1185">Reference proteome</keyword>
<evidence type="ECO:0000313" key="1">
    <source>
        <dbReference type="EMBL" id="KAF8777374.1"/>
    </source>
</evidence>
<name>A0A8T0EQ18_ARGBR</name>
<proteinExistence type="predicted"/>
<reference evidence="1" key="2">
    <citation type="submission" date="2020-06" db="EMBL/GenBank/DDBJ databases">
        <authorList>
            <person name="Sheffer M."/>
        </authorList>
    </citation>
    <scope>NUCLEOTIDE SEQUENCE</scope>
</reference>
<accession>A0A8T0EQ18</accession>
<gene>
    <name evidence="1" type="ORF">HNY73_014242</name>
</gene>
<reference evidence="1" key="1">
    <citation type="journal article" date="2020" name="bioRxiv">
        <title>Chromosome-level reference genome of the European wasp spider Argiope bruennichi: a resource for studies on range expansion and evolutionary adaptation.</title>
        <authorList>
            <person name="Sheffer M.M."/>
            <person name="Hoppe A."/>
            <person name="Krehenwinkel H."/>
            <person name="Uhl G."/>
            <person name="Kuss A.W."/>
            <person name="Jensen L."/>
            <person name="Jensen C."/>
            <person name="Gillespie R.G."/>
            <person name="Hoff K.J."/>
            <person name="Prost S."/>
        </authorList>
    </citation>
    <scope>NUCLEOTIDE SEQUENCE</scope>
</reference>
<dbReference type="Proteomes" id="UP000807504">
    <property type="component" value="Unassembled WGS sequence"/>
</dbReference>
<sequence length="162" mass="18192">MLLKYQGVYVRTLQKIPNFPSKDLIPRLELLSCTIGARLAKATISKLVLENIPTLLLSRPNLGLSYVQSRDRFLSRSAKVKKSAIPCLPKSDSPSTMMIPDRTPTSSDSCCSRCEPTKKIPLWSLLKPSVLLDSFVWVVEFLYGTQRWESAGNKDITGTRFD</sequence>
<protein>
    <submittedName>
        <fullName evidence="1">Uncharacterized protein</fullName>
    </submittedName>
</protein>